<sequence>MSPCSAEQPSASKGPPSPSSSSRESDPFMYRAAPFPIHSPVVNRQLRSKMSCQRLTPTSKPSLVQVGSEFQNFAQADSSLSDGPQALSTNNVHIGRKTKTTTKVTGFIPIIEHQPMGDDNLVPKKLVLPPPPRRSSYSSSPWILPGRGDHREEDISYSQTDPSMFEFHNHLLQRLENRDSSRLKPQHTCL</sequence>
<feature type="region of interest" description="Disordered" evidence="1">
    <location>
        <begin position="1"/>
        <end position="32"/>
    </location>
</feature>
<accession>A0A8H8CGE8</accession>
<feature type="region of interest" description="Disordered" evidence="1">
    <location>
        <begin position="129"/>
        <end position="150"/>
    </location>
</feature>
<evidence type="ECO:0000313" key="2">
    <source>
        <dbReference type="EMBL" id="KAG5165347.1"/>
    </source>
</evidence>
<evidence type="ECO:0000256" key="1">
    <source>
        <dbReference type="SAM" id="MobiDB-lite"/>
    </source>
</evidence>
<proteinExistence type="predicted"/>
<dbReference type="EMBL" id="JAFIQS010000010">
    <property type="protein sequence ID" value="KAG5165347.1"/>
    <property type="molecule type" value="Genomic_DNA"/>
</dbReference>
<feature type="compositionally biased region" description="Low complexity" evidence="1">
    <location>
        <begin position="9"/>
        <end position="22"/>
    </location>
</feature>
<comment type="caution">
    <text evidence="2">The sequence shown here is derived from an EMBL/GenBank/DDBJ whole genome shotgun (WGS) entry which is preliminary data.</text>
</comment>
<reference evidence="2" key="1">
    <citation type="submission" date="2021-02" db="EMBL/GenBank/DDBJ databases">
        <title>Psilocybe cubensis genome.</title>
        <authorList>
            <person name="Mckernan K.J."/>
            <person name="Crawford S."/>
            <person name="Trippe A."/>
            <person name="Kane L.T."/>
            <person name="Mclaughlin S."/>
        </authorList>
    </citation>
    <scope>NUCLEOTIDE SEQUENCE [LARGE SCALE GENOMIC DNA]</scope>
    <source>
        <strain evidence="2">MGC-MH-2018</strain>
    </source>
</reference>
<gene>
    <name evidence="2" type="ORF">JR316_010043</name>
</gene>
<name>A0A8H8CGE8_PSICU</name>
<dbReference type="AlphaFoldDB" id="A0A8H8CGE8"/>
<protein>
    <submittedName>
        <fullName evidence="2">Uncharacterized protein</fullName>
    </submittedName>
</protein>
<organism evidence="2">
    <name type="scientific">Psilocybe cubensis</name>
    <name type="common">Psychedelic mushroom</name>
    <name type="synonym">Stropharia cubensis</name>
    <dbReference type="NCBI Taxonomy" id="181762"/>
    <lineage>
        <taxon>Eukaryota</taxon>
        <taxon>Fungi</taxon>
        <taxon>Dikarya</taxon>
        <taxon>Basidiomycota</taxon>
        <taxon>Agaricomycotina</taxon>
        <taxon>Agaricomycetes</taxon>
        <taxon>Agaricomycetidae</taxon>
        <taxon>Agaricales</taxon>
        <taxon>Agaricineae</taxon>
        <taxon>Strophariaceae</taxon>
        <taxon>Psilocybe</taxon>
    </lineage>
</organism>